<name>A0A8S1QSU3_9CILI</name>
<dbReference type="OrthoDB" id="296147at2759"/>
<protein>
    <recommendedName>
        <fullName evidence="4">Transmembrane protein</fullName>
    </recommendedName>
</protein>
<feature type="transmembrane region" description="Helical" evidence="1">
    <location>
        <begin position="347"/>
        <end position="370"/>
    </location>
</feature>
<feature type="transmembrane region" description="Helical" evidence="1">
    <location>
        <begin position="218"/>
        <end position="240"/>
    </location>
</feature>
<feature type="transmembrane region" description="Helical" evidence="1">
    <location>
        <begin position="190"/>
        <end position="212"/>
    </location>
</feature>
<feature type="transmembrane region" description="Helical" evidence="1">
    <location>
        <begin position="1711"/>
        <end position="1734"/>
    </location>
</feature>
<sequence>MKKIRQYTEEYLKYSIGYTQIALSQDYQTFWIIIELISQIQRIAMVFLFEEVLHILQDRRNIMINYVSDYWVCKFISKTFVPTILMADLFSTDSIIAIQIILIFLLCFPLLAIAIFIEYEKSKFATIQFKSQVGGPDNSNLSINLLNRSYNMSNFIENFLYQQLMGNDQQSWLNVVRNFLAKLLNTYPHIFTIPLMYWNLLVVLLVIFDVQISYNQRLFMVFLDIVTTIEMIILWTFSMIAQRSYTMFDNNHLRIQQSTWFNISQVVKFMPIIVQFIYFLYSDTQYDNNIQILITSIIQLNLIGDLLDFFISIPYMFEYKQNLSFLCLSASLTISLSHQFQLSQMQLFSMCLICIPILTKMIQVIFNYVLQQIFDQQLYLEKKKIKTQKRSSSRRSQFVEDDSQPFVIEKEMQEIKKQQIEALKNQHFRYFVHYLRYISFFRLSDQQQLDKNSKIDNIKKSNFLIKIIVLIKSHVQNCQSVYCYCKGFRGERRQVIDTRKNTVEMKIYNSIQMNNINLQIELIERYIRQFTKYVFEMENNEKSPNIFRLSQLLLYICDSEECYQVMTFIMDYKQRNIKNTSMLNEVTLTLIIGLVKHKVLQKMKHNLTQDEVEIGIRYKNYRITEIRRDQILNHIFYNIDQKIKFIKNLLELKVNFEQLFKSLTNHVSSMTKIQEEIEIFQKYSNCRTSILLHMFYVLEVSCDFDKFIRLRNALKTKNYKFFEYPSTSSKTSQLQGYKVLYLKTNLARHSINGKFYRGQIMDFSNNAPNLLGYDPKEFKQTIQTVHQIVTPNLATYHDQLLEIFFLTNKPPIIRKRRPLLMQKKFKELIFCEMYLDLSFNICEDAFPIYCFLKQIVPYGKYENVKGHIVISDAFKIQGISNLALEQLKIKINDYYNKGIDEIIPNFQLYVEQLQYQYQVYQDEEIIREENGSISHKFDYQQQERLLIHFTIDVEQLTFIIPKLESQSDIYYSNCSITMSIGFIHTKIYQAYLISIKKITLAENQSNSLLFDVFKKGSSQVSLNPMRLDSIQGLIDIKSDSGDISDIQQLEYKQNEINNIIDYQLPQIYSNFQTPLDSSRFILNSQKGQIEQQQINIIESHNSQINENEIKSLNKVSNSQKSNTNPIIIQSKQLKAQYQQEFFEINPKHQKVSEIELLDEGSQNQIGGQNIHQTDTQYQQYGNKDVSSIIQKSQIYNKFSRKSNIPKLIKLVLTVDFCNLIIIMLLSHIFHFLYKSNMDDNKQILEVFGPFTTVDLIRNTLLGLGQLYNSKNSTLQNETTELITENINHRFAIFQSVSQKIVVTSTISEVQMKLYDYFQKESQEVNAWTEIFQLWYQMSNFKNFDPLDEQYMQKFHKTIHVLLYSFFDYIEQYELITEEFSFKIKNNLNNTVSYYQSVISFIVLTIEVLVIVCYSLAYMHFFRLQRRILRSSEQIQIQSLEAERIRLSNLLYFYKNASELNLYKYQFNFKNKLYQENQNLSQFQSLKFTNYSKTDSKKQFKIQDQQYSCLQHPFVFYPLIGIFLFCFYLNYSLVINQKQIDRLTEKLDQFSIYINYCQEVTEIFYCDYIVQIQDKLREIEITDHLINLYKDQVIEAYEEFLHYDEQFKYGYSDQTLDVLNNLLQNTCSVIENSLCKTILNGKLKEGPMYYIQYYSNFVRDDINSKFNTTKKFTRDDLIGINFISQSLENLFIELKNQLEDEIQIQLDEKFSYFLLFEMVTFLIYFFQIIFIFRLLNQKFFVCRQLPYLLPPQSIYGEDSFLKSLQYIEKIYNNILQ</sequence>
<feature type="transmembrane region" description="Helical" evidence="1">
    <location>
        <begin position="260"/>
        <end position="280"/>
    </location>
</feature>
<dbReference type="Proteomes" id="UP000692954">
    <property type="component" value="Unassembled WGS sequence"/>
</dbReference>
<feature type="transmembrane region" description="Helical" evidence="1">
    <location>
        <begin position="70"/>
        <end position="90"/>
    </location>
</feature>
<evidence type="ECO:0008006" key="4">
    <source>
        <dbReference type="Google" id="ProtNLM"/>
    </source>
</evidence>
<evidence type="ECO:0000256" key="1">
    <source>
        <dbReference type="SAM" id="Phobius"/>
    </source>
</evidence>
<keyword evidence="3" id="KW-1185">Reference proteome</keyword>
<proteinExistence type="predicted"/>
<keyword evidence="1" id="KW-0472">Membrane</keyword>
<feature type="transmembrane region" description="Helical" evidence="1">
    <location>
        <begin position="1513"/>
        <end position="1533"/>
    </location>
</feature>
<dbReference type="EMBL" id="CAJJDN010000118">
    <property type="protein sequence ID" value="CAD8118729.1"/>
    <property type="molecule type" value="Genomic_DNA"/>
</dbReference>
<organism evidence="2 3">
    <name type="scientific">Paramecium sonneborni</name>
    <dbReference type="NCBI Taxonomy" id="65129"/>
    <lineage>
        <taxon>Eukaryota</taxon>
        <taxon>Sar</taxon>
        <taxon>Alveolata</taxon>
        <taxon>Ciliophora</taxon>
        <taxon>Intramacronucleata</taxon>
        <taxon>Oligohymenophorea</taxon>
        <taxon>Peniculida</taxon>
        <taxon>Parameciidae</taxon>
        <taxon>Paramecium</taxon>
    </lineage>
</organism>
<gene>
    <name evidence="2" type="ORF">PSON_ATCC_30995.1.T1180111</name>
</gene>
<evidence type="ECO:0000313" key="2">
    <source>
        <dbReference type="EMBL" id="CAD8118729.1"/>
    </source>
</evidence>
<feature type="transmembrane region" description="Helical" evidence="1">
    <location>
        <begin position="292"/>
        <end position="311"/>
    </location>
</feature>
<comment type="caution">
    <text evidence="2">The sequence shown here is derived from an EMBL/GenBank/DDBJ whole genome shotgun (WGS) entry which is preliminary data.</text>
</comment>
<keyword evidence="1" id="KW-0812">Transmembrane</keyword>
<evidence type="ECO:0000313" key="3">
    <source>
        <dbReference type="Proteomes" id="UP000692954"/>
    </source>
</evidence>
<feature type="transmembrane region" description="Helical" evidence="1">
    <location>
        <begin position="96"/>
        <end position="117"/>
    </location>
</feature>
<reference evidence="2" key="1">
    <citation type="submission" date="2021-01" db="EMBL/GenBank/DDBJ databases">
        <authorList>
            <consortium name="Genoscope - CEA"/>
            <person name="William W."/>
        </authorList>
    </citation>
    <scope>NUCLEOTIDE SEQUENCE</scope>
</reference>
<keyword evidence="1" id="KW-1133">Transmembrane helix</keyword>
<feature type="transmembrane region" description="Helical" evidence="1">
    <location>
        <begin position="1207"/>
        <end position="1233"/>
    </location>
</feature>
<accession>A0A8S1QSU3</accession>
<feature type="transmembrane region" description="Helical" evidence="1">
    <location>
        <begin position="1393"/>
        <end position="1416"/>
    </location>
</feature>